<dbReference type="RefSeq" id="WP_150045849.1">
    <property type="nucleotide sequence ID" value="NZ_VWPK01000146.1"/>
</dbReference>
<dbReference type="EMBL" id="VWPK01000146">
    <property type="protein sequence ID" value="KAA5607871.1"/>
    <property type="molecule type" value="Genomic_DNA"/>
</dbReference>
<proteinExistence type="predicted"/>
<accession>A0A5M6IHX4</accession>
<comment type="caution">
    <text evidence="1">The sequence shown here is derived from an EMBL/GenBank/DDBJ whole genome shotgun (WGS) entry which is preliminary data.</text>
</comment>
<keyword evidence="2" id="KW-1185">Reference proteome</keyword>
<protein>
    <submittedName>
        <fullName evidence="1">Uncharacterized protein</fullName>
    </submittedName>
</protein>
<feature type="non-terminal residue" evidence="1">
    <location>
        <position position="110"/>
    </location>
</feature>
<reference evidence="1 2" key="1">
    <citation type="submission" date="2019-09" db="EMBL/GenBank/DDBJ databases">
        <title>Genome sequence of Rhodovastum atsumiense, a diverse member of the Acetobacteraceae family of non-sulfur purple photosynthetic bacteria.</title>
        <authorList>
            <person name="Meyer T."/>
            <person name="Kyndt J."/>
        </authorList>
    </citation>
    <scope>NUCLEOTIDE SEQUENCE [LARGE SCALE GENOMIC DNA]</scope>
    <source>
        <strain evidence="1 2">DSM 21279</strain>
    </source>
</reference>
<evidence type="ECO:0000313" key="1">
    <source>
        <dbReference type="EMBL" id="KAA5607871.1"/>
    </source>
</evidence>
<sequence length="110" mass="11954">MSVTFSVLRTDPRNGRLIWPVTATTEPEDFQVNFGNANAADLLAALGLSWDGGTGEMPIPLFSGLITQALRRGLCHRSPERPPIIDAKSDRLTIIHLGAPEGHIKRRLAA</sequence>
<evidence type="ECO:0000313" key="2">
    <source>
        <dbReference type="Proteomes" id="UP000325255"/>
    </source>
</evidence>
<gene>
    <name evidence="1" type="ORF">F1189_31740</name>
</gene>
<name>A0A5M6IHX4_9PROT</name>
<dbReference type="OrthoDB" id="168887at204441"/>
<dbReference type="Proteomes" id="UP000325255">
    <property type="component" value="Unassembled WGS sequence"/>
</dbReference>
<dbReference type="AlphaFoldDB" id="A0A5M6IHX4"/>
<organism evidence="1 2">
    <name type="scientific">Rhodovastum atsumiense</name>
    <dbReference type="NCBI Taxonomy" id="504468"/>
    <lineage>
        <taxon>Bacteria</taxon>
        <taxon>Pseudomonadati</taxon>
        <taxon>Pseudomonadota</taxon>
        <taxon>Alphaproteobacteria</taxon>
        <taxon>Acetobacterales</taxon>
        <taxon>Acetobacteraceae</taxon>
        <taxon>Rhodovastum</taxon>
    </lineage>
</organism>